<evidence type="ECO:0000256" key="2">
    <source>
        <dbReference type="ARBA" id="ARBA00022729"/>
    </source>
</evidence>
<dbReference type="AlphaFoldDB" id="A0A2Y9A609"/>
<dbReference type="Proteomes" id="UP000250222">
    <property type="component" value="Unassembled WGS sequence"/>
</dbReference>
<gene>
    <name evidence="7" type="ORF">SAMN05216184_102279</name>
</gene>
<evidence type="ECO:0000256" key="5">
    <source>
        <dbReference type="SAM" id="SignalP"/>
    </source>
</evidence>
<evidence type="ECO:0000313" key="7">
    <source>
        <dbReference type="EMBL" id="SSA39356.1"/>
    </source>
</evidence>
<dbReference type="InterPro" id="IPR013595">
    <property type="entry name" value="Pept_S33_TAP-like_C"/>
</dbReference>
<proteinExistence type="inferred from homology"/>
<keyword evidence="3 7" id="KW-0378">Hydrolase</keyword>
<dbReference type="GO" id="GO:0016787">
    <property type="term" value="F:hydrolase activity"/>
    <property type="evidence" value="ECO:0007669"/>
    <property type="project" value="UniProtKB-KW"/>
</dbReference>
<feature type="chain" id="PRO_5039471620" evidence="5">
    <location>
        <begin position="25"/>
        <end position="511"/>
    </location>
</feature>
<evidence type="ECO:0000256" key="1">
    <source>
        <dbReference type="ARBA" id="ARBA00010088"/>
    </source>
</evidence>
<dbReference type="Pfam" id="PF08386">
    <property type="entry name" value="Abhydrolase_4"/>
    <property type="match status" value="1"/>
</dbReference>
<keyword evidence="8" id="KW-1185">Reference proteome</keyword>
<name>A0A2Y9A609_9MICO</name>
<dbReference type="PANTHER" id="PTHR43248">
    <property type="entry name" value="2-SUCCINYL-6-HYDROXY-2,4-CYCLOHEXADIENE-1-CARBOXYLATE SYNTHASE"/>
    <property type="match status" value="1"/>
</dbReference>
<dbReference type="PROSITE" id="PS51257">
    <property type="entry name" value="PROKAR_LIPOPROTEIN"/>
    <property type="match status" value="1"/>
</dbReference>
<feature type="compositionally biased region" description="Basic and acidic residues" evidence="4">
    <location>
        <begin position="33"/>
        <end position="42"/>
    </location>
</feature>
<dbReference type="RefSeq" id="WP_258369249.1">
    <property type="nucleotide sequence ID" value="NZ_QKLZ01000002.1"/>
</dbReference>
<organism evidence="7 8">
    <name type="scientific">Georgenia satyanarayanai</name>
    <dbReference type="NCBI Taxonomy" id="860221"/>
    <lineage>
        <taxon>Bacteria</taxon>
        <taxon>Bacillati</taxon>
        <taxon>Actinomycetota</taxon>
        <taxon>Actinomycetes</taxon>
        <taxon>Micrococcales</taxon>
        <taxon>Bogoriellaceae</taxon>
        <taxon>Georgenia</taxon>
    </lineage>
</organism>
<reference evidence="7 8" key="1">
    <citation type="submission" date="2016-10" db="EMBL/GenBank/DDBJ databases">
        <authorList>
            <person name="Cai Z."/>
        </authorList>
    </citation>
    <scope>NUCLEOTIDE SEQUENCE [LARGE SCALE GENOMIC DNA]</scope>
    <source>
        <strain evidence="7 8">CGMCC 1.10826</strain>
    </source>
</reference>
<feature type="region of interest" description="Disordered" evidence="4">
    <location>
        <begin position="23"/>
        <end position="49"/>
    </location>
</feature>
<evidence type="ECO:0000259" key="6">
    <source>
        <dbReference type="Pfam" id="PF08386"/>
    </source>
</evidence>
<keyword evidence="2 5" id="KW-0732">Signal</keyword>
<evidence type="ECO:0000256" key="3">
    <source>
        <dbReference type="ARBA" id="ARBA00022801"/>
    </source>
</evidence>
<accession>A0A2Y9A609</accession>
<dbReference type="EMBL" id="UETB01000002">
    <property type="protein sequence ID" value="SSA39356.1"/>
    <property type="molecule type" value="Genomic_DNA"/>
</dbReference>
<protein>
    <submittedName>
        <fullName evidence="7">Alpha/beta hydrolase fold</fullName>
    </submittedName>
</protein>
<feature type="signal peptide" evidence="5">
    <location>
        <begin position="1"/>
        <end position="24"/>
    </location>
</feature>
<sequence length="511" mass="53989">MSRILRASLALVTVTALVACSASEDPDDGATAEESRSPRTDEPMPEVPAGLEDVYGQSLTWEECGNGFDCTDVTVPLDWEEPDGESITLAVKRRAAGDEPVGSLLVNPGGPGGSGVQLVESAPLMFSADLLDGYDIVGFDPRGVGASTPVECVSDAELDEIRSEDFDTSTEEGLAAFTAAADELAAACEENSGELLAHVDTVSAARDLDVLRHVLEEPRLDYLGYSYGTHLGAVYADLFPDNVGRMVLDGAMDPSLGSDEIVRGQAKGFERAIRAYAEDCLAGDGCPLSGDVDTAVGQVQDLLELASHTPLDTGTDRELTAPLMFSGIIMPLYDDAYWMLLTSALDAAMNQQDGSQLLLLADLAAEREQDGTYLTNSNEANIAINCIDYPVEGGTEDWREQAAELEEISPTFGSALAYGDVTCSAWPHEPRVERAPVDAAGAGPIVVIGTTGDPATPYAWSEQLAEQLESGVLVTYEGEGHTAYGRAGDCVTDAVDRFLLEGTVPEDGLVC</sequence>
<feature type="domain" description="Peptidase S33 tripeptidyl aminopeptidase-like C-terminal" evidence="6">
    <location>
        <begin position="409"/>
        <end position="511"/>
    </location>
</feature>
<dbReference type="SUPFAM" id="SSF53474">
    <property type="entry name" value="alpha/beta-Hydrolases"/>
    <property type="match status" value="1"/>
</dbReference>
<dbReference type="InterPro" id="IPR029058">
    <property type="entry name" value="AB_hydrolase_fold"/>
</dbReference>
<evidence type="ECO:0000313" key="8">
    <source>
        <dbReference type="Proteomes" id="UP000250222"/>
    </source>
</evidence>
<comment type="similarity">
    <text evidence="1">Belongs to the peptidase S33 family.</text>
</comment>
<dbReference type="InterPro" id="IPR051601">
    <property type="entry name" value="Serine_prot/Carboxylest_S33"/>
</dbReference>
<evidence type="ECO:0000256" key="4">
    <source>
        <dbReference type="SAM" id="MobiDB-lite"/>
    </source>
</evidence>
<dbReference type="Gene3D" id="3.40.50.1820">
    <property type="entry name" value="alpha/beta hydrolase"/>
    <property type="match status" value="1"/>
</dbReference>
<dbReference type="PANTHER" id="PTHR43248:SF29">
    <property type="entry name" value="TRIPEPTIDYL AMINOPEPTIDASE"/>
    <property type="match status" value="1"/>
</dbReference>